<dbReference type="Proteomes" id="UP001620397">
    <property type="component" value="Unassembled WGS sequence"/>
</dbReference>
<protein>
    <submittedName>
        <fullName evidence="2">Uncharacterized protein</fullName>
    </submittedName>
</protein>
<evidence type="ECO:0000313" key="3">
    <source>
        <dbReference type="Proteomes" id="UP001620397"/>
    </source>
</evidence>
<feature type="chain" id="PRO_5047071193" evidence="1">
    <location>
        <begin position="19"/>
        <end position="120"/>
    </location>
</feature>
<comment type="caution">
    <text evidence="2">The sequence shown here is derived from an EMBL/GenBank/DDBJ whole genome shotgun (WGS) entry which is preliminary data.</text>
</comment>
<reference evidence="2 3" key="1">
    <citation type="submission" date="2020-10" db="EMBL/GenBank/DDBJ databases">
        <title>Phylogeny of dyella-like bacteria.</title>
        <authorList>
            <person name="Fu J."/>
        </authorList>
    </citation>
    <scope>NUCLEOTIDE SEQUENCE [LARGE SCALE GENOMIC DNA]</scope>
    <source>
        <strain evidence="2 3">DKC-1</strain>
    </source>
</reference>
<organism evidence="2 3">
    <name type="scientific">Dyella agri</name>
    <dbReference type="NCBI Taxonomy" id="1926869"/>
    <lineage>
        <taxon>Bacteria</taxon>
        <taxon>Pseudomonadati</taxon>
        <taxon>Pseudomonadota</taxon>
        <taxon>Gammaproteobacteria</taxon>
        <taxon>Lysobacterales</taxon>
        <taxon>Rhodanobacteraceae</taxon>
        <taxon>Dyella</taxon>
    </lineage>
</organism>
<evidence type="ECO:0000313" key="2">
    <source>
        <dbReference type="EMBL" id="MFK2930851.1"/>
    </source>
</evidence>
<gene>
    <name evidence="2" type="ORF">ISP14_08605</name>
</gene>
<dbReference type="RefSeq" id="WP_404538160.1">
    <property type="nucleotide sequence ID" value="NZ_JADIKL010000004.1"/>
</dbReference>
<feature type="signal peptide" evidence="1">
    <location>
        <begin position="1"/>
        <end position="18"/>
    </location>
</feature>
<evidence type="ECO:0000256" key="1">
    <source>
        <dbReference type="SAM" id="SignalP"/>
    </source>
</evidence>
<keyword evidence="3" id="KW-1185">Reference proteome</keyword>
<sequence>MRWCFLALSLVCPLVVAAAPEDLRVVRVINDTRTQIVSFAVASAGSGHWRTIEFTRRPFDYGLVFTLAWHDGDGCLRDFRTMLSDGRRIDARGFDLCGPDTAYWPGRFFHHGRQVEMPRL</sequence>
<name>A0ABW8KFE3_9GAMM</name>
<proteinExistence type="predicted"/>
<dbReference type="EMBL" id="JADIKL010000004">
    <property type="protein sequence ID" value="MFK2930851.1"/>
    <property type="molecule type" value="Genomic_DNA"/>
</dbReference>
<keyword evidence="1" id="KW-0732">Signal</keyword>
<accession>A0ABW8KFE3</accession>